<reference evidence="1" key="2">
    <citation type="submission" date="2025-08" db="UniProtKB">
        <authorList>
            <consortium name="Ensembl"/>
        </authorList>
    </citation>
    <scope>IDENTIFICATION</scope>
</reference>
<dbReference type="AlphaFoldDB" id="A0A8C5Y3A8"/>
<sequence>VREFVRIPLAQENAETRIDLKMLKNNVTDHKLNVEAIIKNIHTISLELKKMKEHSQLLLCDLTLHFSHPVKTEDLTETKGNNPLCEESKISDVSLVSNSFSV</sequence>
<dbReference type="Ensembl" id="ENSMICT00000057980.2">
    <property type="protein sequence ID" value="ENSMICP00000045523.1"/>
    <property type="gene ID" value="ENSMICG00000040175.2"/>
</dbReference>
<organism evidence="1 2">
    <name type="scientific">Microcebus murinus</name>
    <name type="common">Gray mouse lemur</name>
    <name type="synonym">Lemur murinus</name>
    <dbReference type="NCBI Taxonomy" id="30608"/>
    <lineage>
        <taxon>Eukaryota</taxon>
        <taxon>Metazoa</taxon>
        <taxon>Chordata</taxon>
        <taxon>Craniata</taxon>
        <taxon>Vertebrata</taxon>
        <taxon>Euteleostomi</taxon>
        <taxon>Mammalia</taxon>
        <taxon>Eutheria</taxon>
        <taxon>Euarchontoglires</taxon>
        <taxon>Primates</taxon>
        <taxon>Strepsirrhini</taxon>
        <taxon>Lemuriformes</taxon>
        <taxon>Cheirogaleidae</taxon>
        <taxon>Microcebus</taxon>
    </lineage>
</organism>
<proteinExistence type="predicted"/>
<name>A0A8C5Y3A8_MICMU</name>
<reference evidence="1" key="3">
    <citation type="submission" date="2025-09" db="UniProtKB">
        <authorList>
            <consortium name="Ensembl"/>
        </authorList>
    </citation>
    <scope>IDENTIFICATION</scope>
</reference>
<protein>
    <submittedName>
        <fullName evidence="1">Chromosome 5 open reading frame 58</fullName>
    </submittedName>
</protein>
<dbReference type="GeneTree" id="ENSGT00560000078585"/>
<dbReference type="EMBL" id="ABDC03027212">
    <property type="status" value="NOT_ANNOTATED_CDS"/>
    <property type="molecule type" value="Genomic_DNA"/>
</dbReference>
<accession>A0A8C5Y3A8</accession>
<keyword evidence="2" id="KW-1185">Reference proteome</keyword>
<reference evidence="1" key="1">
    <citation type="submission" date="2016-12" db="EMBL/GenBank/DDBJ databases">
        <title>Mouse lemur reference genome and diversity panel.</title>
        <authorList>
            <person name="Harris R."/>
            <person name="Larsen P."/>
            <person name="Liu Y."/>
            <person name="Hughes D.S."/>
            <person name="Murali S."/>
            <person name="Raveendran M."/>
            <person name="Korchina V."/>
            <person name="Wang M."/>
            <person name="Jhangiani S."/>
            <person name="Bandaranaike D."/>
            <person name="Bellair M."/>
            <person name="Blankenburg K."/>
            <person name="Chao H."/>
            <person name="Dahdouli M."/>
            <person name="Dinh H."/>
            <person name="Doddapaneni H."/>
            <person name="English A."/>
            <person name="Firestine M."/>
            <person name="Gnanaolivu R."/>
            <person name="Gross S."/>
            <person name="Hernandez B."/>
            <person name="Javaid M."/>
            <person name="Jayaseelan J."/>
            <person name="Jones J."/>
            <person name="Khan Z."/>
            <person name="Kovar C."/>
            <person name="Kurapati P."/>
            <person name="Le B."/>
            <person name="Lee S."/>
            <person name="Li M."/>
            <person name="Mathew T."/>
            <person name="Narasimhan A."/>
            <person name="Ngo D."/>
            <person name="Nguyen L."/>
            <person name="Okwuonu G."/>
            <person name="Ongeri F."/>
            <person name="Osuji N."/>
            <person name="Pu L.-L."/>
            <person name="Puazo M."/>
            <person name="Quiroz J."/>
            <person name="Raj R."/>
            <person name="Rajbhandari K."/>
            <person name="Reid J.G."/>
            <person name="Santibanez J."/>
            <person name="Sexton D."/>
            <person name="Skinner E."/>
            <person name="Vee V."/>
            <person name="Weissenberger G."/>
            <person name="Wu Y."/>
            <person name="Xin Y."/>
            <person name="Han Y."/>
            <person name="Campbell C."/>
            <person name="Brown A."/>
            <person name="Sullivan B."/>
            <person name="Shelton J."/>
            <person name="Brown S."/>
            <person name="Dudchenko O."/>
            <person name="Machol I."/>
            <person name="Durand N."/>
            <person name="Shamim M."/>
            <person name="Lieberman A."/>
            <person name="Muzny D.M."/>
            <person name="Richards S."/>
            <person name="Yoder A."/>
            <person name="Worley K.C."/>
            <person name="Rogers J."/>
            <person name="Gibbs R.A."/>
        </authorList>
    </citation>
    <scope>NUCLEOTIDE SEQUENCE [LARGE SCALE GENOMIC DNA]</scope>
</reference>
<evidence type="ECO:0000313" key="2">
    <source>
        <dbReference type="Proteomes" id="UP000694394"/>
    </source>
</evidence>
<evidence type="ECO:0000313" key="1">
    <source>
        <dbReference type="Ensembl" id="ENSMICP00000045523.1"/>
    </source>
</evidence>
<gene>
    <name evidence="1" type="primary">C5orf58</name>
    <name evidence="1" type="synonym">C23H5orf58</name>
</gene>
<dbReference type="Proteomes" id="UP000694394">
    <property type="component" value="Chromosome 23"/>
</dbReference>